<dbReference type="AlphaFoldDB" id="A0A2S7IJ07"/>
<accession>A0A2S7IJ07</accession>
<reference evidence="2" key="1">
    <citation type="submission" date="2018-02" db="EMBL/GenBank/DDBJ databases">
        <title>Genome sequencing of Solimonas sp. HR-BB.</title>
        <authorList>
            <person name="Lee Y."/>
            <person name="Jeon C.O."/>
        </authorList>
    </citation>
    <scope>NUCLEOTIDE SEQUENCE [LARGE SCALE GENOMIC DNA]</scope>
    <source>
        <strain evidence="2">HR-U</strain>
    </source>
</reference>
<organism evidence="1 2">
    <name type="scientific">Siphonobacter curvatus</name>
    <dbReference type="NCBI Taxonomy" id="2094562"/>
    <lineage>
        <taxon>Bacteria</taxon>
        <taxon>Pseudomonadati</taxon>
        <taxon>Bacteroidota</taxon>
        <taxon>Cytophagia</taxon>
        <taxon>Cytophagales</taxon>
        <taxon>Cytophagaceae</taxon>
        <taxon>Siphonobacter</taxon>
    </lineage>
</organism>
<name>A0A2S7IJ07_9BACT</name>
<gene>
    <name evidence="1" type="ORF">C5O19_17590</name>
</gene>
<dbReference type="EMBL" id="PTRA01000003">
    <property type="protein sequence ID" value="PQA56167.1"/>
    <property type="molecule type" value="Genomic_DNA"/>
</dbReference>
<proteinExistence type="predicted"/>
<dbReference type="Proteomes" id="UP000239590">
    <property type="component" value="Unassembled WGS sequence"/>
</dbReference>
<evidence type="ECO:0000313" key="1">
    <source>
        <dbReference type="EMBL" id="PQA56167.1"/>
    </source>
</evidence>
<comment type="caution">
    <text evidence="1">The sequence shown here is derived from an EMBL/GenBank/DDBJ whole genome shotgun (WGS) entry which is preliminary data.</text>
</comment>
<sequence length="81" mass="9717">MSYDVVSAPQWNDVLDHDDYEQDLRRKVDENLLVLYRNALREDLPESVRQLLTSQWKLLKTFTNRLAELEPEPTNHYLMRA</sequence>
<dbReference type="InterPro" id="IPR012347">
    <property type="entry name" value="Ferritin-like"/>
</dbReference>
<protein>
    <submittedName>
        <fullName evidence="1">Uncharacterized protein</fullName>
    </submittedName>
</protein>
<keyword evidence="2" id="KW-1185">Reference proteome</keyword>
<dbReference type="Gene3D" id="1.20.1260.10">
    <property type="match status" value="1"/>
</dbReference>
<evidence type="ECO:0000313" key="2">
    <source>
        <dbReference type="Proteomes" id="UP000239590"/>
    </source>
</evidence>